<dbReference type="InterPro" id="IPR050902">
    <property type="entry name" value="ABC_Transporter_SBP"/>
</dbReference>
<feature type="region of interest" description="Disordered" evidence="1">
    <location>
        <begin position="273"/>
        <end position="308"/>
    </location>
</feature>
<keyword evidence="2" id="KW-0732">Signal</keyword>
<evidence type="ECO:0000256" key="1">
    <source>
        <dbReference type="SAM" id="MobiDB-lite"/>
    </source>
</evidence>
<dbReference type="PANTHER" id="PTHR30535:SF35">
    <property type="entry name" value="PERIPLASMIC BINDING PROTEIN"/>
    <property type="match status" value="1"/>
</dbReference>
<dbReference type="EMBL" id="JBAFVH010000010">
    <property type="protein sequence ID" value="MFG1374171.1"/>
    <property type="molecule type" value="Genomic_DNA"/>
</dbReference>
<comment type="caution">
    <text evidence="4">The sequence shown here is derived from an EMBL/GenBank/DDBJ whole genome shotgun (WGS) entry which is preliminary data.</text>
</comment>
<evidence type="ECO:0000313" key="4">
    <source>
        <dbReference type="EMBL" id="MFG1374171.1"/>
    </source>
</evidence>
<evidence type="ECO:0000259" key="3">
    <source>
        <dbReference type="PROSITE" id="PS50983"/>
    </source>
</evidence>
<feature type="domain" description="Fe/B12 periplasmic-binding" evidence="3">
    <location>
        <begin position="24"/>
        <end position="273"/>
    </location>
</feature>
<name>A0ABW6ZZJ2_9HYPH</name>
<dbReference type="PANTHER" id="PTHR30535">
    <property type="entry name" value="VITAMIN B12-BINDING PROTEIN"/>
    <property type="match status" value="1"/>
</dbReference>
<dbReference type="Proteomes" id="UP001604002">
    <property type="component" value="Unassembled WGS sequence"/>
</dbReference>
<evidence type="ECO:0000256" key="2">
    <source>
        <dbReference type="SAM" id="SignalP"/>
    </source>
</evidence>
<proteinExistence type="predicted"/>
<reference evidence="4 5" key="1">
    <citation type="submission" date="2024-02" db="EMBL/GenBank/DDBJ databases">
        <title>Expansion and revision of Xanthobacter and proposal of Roseixanthobacter gen. nov.</title>
        <authorList>
            <person name="Soltysiak M.P.M."/>
            <person name="Jalihal A."/>
            <person name="Ory A."/>
            <person name="Chrisophersen C."/>
            <person name="Lee A.D."/>
            <person name="Boulton J."/>
            <person name="Springer M."/>
        </authorList>
    </citation>
    <scope>NUCLEOTIDE SEQUENCE [LARGE SCALE GENOMIC DNA]</scope>
    <source>
        <strain evidence="4 5">23A</strain>
    </source>
</reference>
<protein>
    <submittedName>
        <fullName evidence="4">ABC transporter substrate-binding protein</fullName>
    </submittedName>
</protein>
<accession>A0ABW6ZZJ2</accession>
<organism evidence="4 5">
    <name type="scientific">Xanthobacter oligotrophicus</name>
    <dbReference type="NCBI Taxonomy" id="2607286"/>
    <lineage>
        <taxon>Bacteria</taxon>
        <taxon>Pseudomonadati</taxon>
        <taxon>Pseudomonadota</taxon>
        <taxon>Alphaproteobacteria</taxon>
        <taxon>Hyphomicrobiales</taxon>
        <taxon>Xanthobacteraceae</taxon>
        <taxon>Xanthobacter</taxon>
    </lineage>
</organism>
<feature type="signal peptide" evidence="2">
    <location>
        <begin position="1"/>
        <end position="20"/>
    </location>
</feature>
<dbReference type="RefSeq" id="WP_393993834.1">
    <property type="nucleotide sequence ID" value="NZ_JBAFVH010000010.1"/>
</dbReference>
<dbReference type="Pfam" id="PF01497">
    <property type="entry name" value="Peripla_BP_2"/>
    <property type="match status" value="1"/>
</dbReference>
<dbReference type="SUPFAM" id="SSF53807">
    <property type="entry name" value="Helical backbone' metal receptor"/>
    <property type="match status" value="1"/>
</dbReference>
<dbReference type="Gene3D" id="3.40.50.1980">
    <property type="entry name" value="Nitrogenase molybdenum iron protein domain"/>
    <property type="match status" value="2"/>
</dbReference>
<sequence>MKQLAGALVVLMLFGGTTQAKPARVASLNLCADELVLRLADPGQVASVTFLARDPRSSNVAALAREVPVNRGLAEEVVPLSPDLVIVGAFTTRTTTALLRRLGLEMLELGVPQTLDEAYAQIRLVAARLGTPERGEALVGQMEVSFARLPPPAAHPPSAIVLRPNGFTAGRGSLPGEVMARAGLDNMAARLSADRLGQLALEEVVWAQPDILVVNAAPDAPPSLADGLLTHPALASFRSMGRSVALPIRLWTCAGPELAEAAARLAAAVPGATEGVTEDATRATAPAAVRPSPPPGSQGAARAATATR</sequence>
<evidence type="ECO:0000313" key="5">
    <source>
        <dbReference type="Proteomes" id="UP001604002"/>
    </source>
</evidence>
<feature type="chain" id="PRO_5047306533" evidence="2">
    <location>
        <begin position="21"/>
        <end position="308"/>
    </location>
</feature>
<gene>
    <name evidence="4" type="ORF">V5F32_18485</name>
</gene>
<keyword evidence="5" id="KW-1185">Reference proteome</keyword>
<dbReference type="InterPro" id="IPR002491">
    <property type="entry name" value="ABC_transptr_periplasmic_BD"/>
</dbReference>
<dbReference type="PROSITE" id="PS50983">
    <property type="entry name" value="FE_B12_PBP"/>
    <property type="match status" value="1"/>
</dbReference>